<name>E3CVQ7_9BACT</name>
<dbReference type="AlphaFoldDB" id="E3CVQ7"/>
<dbReference type="PANTHER" id="PTHR30531:SF12">
    <property type="entry name" value="FLAGELLAR BIOSYNTHETIC PROTEIN FLHB"/>
    <property type="match status" value="1"/>
</dbReference>
<organism evidence="1 2">
    <name type="scientific">Aminomonas paucivorans DSM 12260</name>
    <dbReference type="NCBI Taxonomy" id="584708"/>
    <lineage>
        <taxon>Bacteria</taxon>
        <taxon>Thermotogati</taxon>
        <taxon>Synergistota</taxon>
        <taxon>Synergistia</taxon>
        <taxon>Synergistales</taxon>
        <taxon>Synergistaceae</taxon>
        <taxon>Aminomonas</taxon>
    </lineage>
</organism>
<dbReference type="HOGENOM" id="CLU_041013_4_2_0"/>
<dbReference type="Pfam" id="PF01312">
    <property type="entry name" value="Bac_export_2"/>
    <property type="match status" value="1"/>
</dbReference>
<reference evidence="1 2" key="1">
    <citation type="journal article" date="2010" name="Stand. Genomic Sci.">
        <title>Non-contiguous finished genome sequence of Aminomonas paucivorans type strain (GLU-3).</title>
        <authorList>
            <person name="Pitluck S."/>
            <person name="Yasawong M."/>
            <person name="Held B."/>
            <person name="Lapidus A."/>
            <person name="Nolan M."/>
            <person name="Copeland A."/>
            <person name="Lucas S."/>
            <person name="Del Rio T.G."/>
            <person name="Tice H."/>
            <person name="Cheng J.F."/>
            <person name="Chertkov O."/>
            <person name="Goodwin L."/>
            <person name="Tapia R."/>
            <person name="Han C."/>
            <person name="Liolios K."/>
            <person name="Ivanova N."/>
            <person name="Mavromatis K."/>
            <person name="Ovchinnikova G."/>
            <person name="Pati A."/>
            <person name="Chen A."/>
            <person name="Palaniappan K."/>
            <person name="Land M."/>
            <person name="Hauser L."/>
            <person name="Chang Y.J."/>
            <person name="Jeffries C.D."/>
            <person name="Pukall R."/>
            <person name="Spring S."/>
            <person name="Rohde M."/>
            <person name="Sikorski J."/>
            <person name="Goker M."/>
            <person name="Woyke T."/>
            <person name="Bristow J."/>
            <person name="Eisen J.A."/>
            <person name="Markowitz V."/>
            <person name="Hugenholtz P."/>
            <person name="Kyrpides N.C."/>
            <person name="Klenk H.P."/>
        </authorList>
    </citation>
    <scope>NUCLEOTIDE SEQUENCE [LARGE SCALE GENOMIC DNA]</scope>
    <source>
        <strain evidence="1 2">DSM 12260</strain>
    </source>
</reference>
<dbReference type="GO" id="GO:0005886">
    <property type="term" value="C:plasma membrane"/>
    <property type="evidence" value="ECO:0007669"/>
    <property type="project" value="TreeGrafter"/>
</dbReference>
<dbReference type="EMBL" id="CM001022">
    <property type="protein sequence ID" value="EFQ23258.1"/>
    <property type="molecule type" value="Genomic_DNA"/>
</dbReference>
<keyword evidence="2" id="KW-1185">Reference proteome</keyword>
<protein>
    <submittedName>
        <fullName evidence="1">Type III secretion exporter</fullName>
    </submittedName>
</protein>
<dbReference type="PANTHER" id="PTHR30531">
    <property type="entry name" value="FLAGELLAR BIOSYNTHETIC PROTEIN FLHB"/>
    <property type="match status" value="1"/>
</dbReference>
<sequence>MARKHRIPEAAALRYEEGHESAPVVVASGKGVLAERIVEIAREAQIPVVEDAALVSALLALELGEEIPPELYQAVARVLVFVYDLDRKSEVLKR</sequence>
<accession>E3CVQ7</accession>
<dbReference type="PaxDb" id="584708-Apau_0830"/>
<dbReference type="InterPro" id="IPR006135">
    <property type="entry name" value="T3SS_substrate_exporter"/>
</dbReference>
<dbReference type="Proteomes" id="UP000005096">
    <property type="component" value="Chromosome"/>
</dbReference>
<dbReference type="PRINTS" id="PR00950">
    <property type="entry name" value="TYPE3IMSPROT"/>
</dbReference>
<dbReference type="InterPro" id="IPR029025">
    <property type="entry name" value="T3SS_substrate_exporter_C"/>
</dbReference>
<proteinExistence type="predicted"/>
<gene>
    <name evidence="1" type="ORF">Apau_0830</name>
</gene>
<dbReference type="eggNOG" id="COG2257">
    <property type="taxonomic scope" value="Bacteria"/>
</dbReference>
<dbReference type="Gene3D" id="3.40.1690.10">
    <property type="entry name" value="secretion proteins EscU"/>
    <property type="match status" value="1"/>
</dbReference>
<evidence type="ECO:0000313" key="2">
    <source>
        <dbReference type="Proteomes" id="UP000005096"/>
    </source>
</evidence>
<dbReference type="SUPFAM" id="SSF160544">
    <property type="entry name" value="EscU C-terminal domain-like"/>
    <property type="match status" value="1"/>
</dbReference>
<dbReference type="RefSeq" id="WP_006300426.1">
    <property type="nucleotide sequence ID" value="NZ_CM001022.1"/>
</dbReference>
<evidence type="ECO:0000313" key="1">
    <source>
        <dbReference type="EMBL" id="EFQ23258.1"/>
    </source>
</evidence>
<dbReference type="OrthoDB" id="9810419at2"/>
<dbReference type="GO" id="GO:0009306">
    <property type="term" value="P:protein secretion"/>
    <property type="evidence" value="ECO:0007669"/>
    <property type="project" value="InterPro"/>
</dbReference>
<dbReference type="STRING" id="584708.Apau_0830"/>